<dbReference type="EMBL" id="JADIMG010000089">
    <property type="protein sequence ID" value="MBO8460540.1"/>
    <property type="molecule type" value="Genomic_DNA"/>
</dbReference>
<evidence type="ECO:0000313" key="3">
    <source>
        <dbReference type="EMBL" id="MBO8460540.1"/>
    </source>
</evidence>
<evidence type="ECO:0000256" key="1">
    <source>
        <dbReference type="SAM" id="Phobius"/>
    </source>
</evidence>
<dbReference type="Pfam" id="PF10882">
    <property type="entry name" value="bPH_5"/>
    <property type="match status" value="1"/>
</dbReference>
<gene>
    <name evidence="3" type="ORF">IAA73_09435</name>
</gene>
<keyword evidence="1" id="KW-1133">Transmembrane helix</keyword>
<feature type="domain" description="Bacterial Pleckstrin homology" evidence="2">
    <location>
        <begin position="73"/>
        <end position="157"/>
    </location>
</feature>
<reference evidence="3" key="1">
    <citation type="submission" date="2020-10" db="EMBL/GenBank/DDBJ databases">
        <authorList>
            <person name="Gilroy R."/>
        </authorList>
    </citation>
    <scope>NUCLEOTIDE SEQUENCE</scope>
    <source>
        <strain evidence="3">G3-3990</strain>
    </source>
</reference>
<keyword evidence="1" id="KW-0472">Membrane</keyword>
<accession>A0A9D9HV34</accession>
<dbReference type="Proteomes" id="UP000823641">
    <property type="component" value="Unassembled WGS sequence"/>
</dbReference>
<feature type="transmembrane region" description="Helical" evidence="1">
    <location>
        <begin position="53"/>
        <end position="75"/>
    </location>
</feature>
<organism evidence="3 4">
    <name type="scientific">Candidatus Gallipaludibacter merdavium</name>
    <dbReference type="NCBI Taxonomy" id="2840839"/>
    <lineage>
        <taxon>Bacteria</taxon>
        <taxon>Pseudomonadati</taxon>
        <taxon>Bacteroidota</taxon>
        <taxon>Bacteroidia</taxon>
        <taxon>Bacteroidales</taxon>
        <taxon>Candidatus Gallipaludibacter</taxon>
    </lineage>
</organism>
<dbReference type="AlphaFoldDB" id="A0A9D9HV34"/>
<comment type="caution">
    <text evidence="3">The sequence shown here is derived from an EMBL/GenBank/DDBJ whole genome shotgun (WGS) entry which is preliminary data.</text>
</comment>
<reference evidence="3" key="2">
    <citation type="journal article" date="2021" name="PeerJ">
        <title>Extensive microbial diversity within the chicken gut microbiome revealed by metagenomics and culture.</title>
        <authorList>
            <person name="Gilroy R."/>
            <person name="Ravi A."/>
            <person name="Getino M."/>
            <person name="Pursley I."/>
            <person name="Horton D.L."/>
            <person name="Alikhan N.F."/>
            <person name="Baker D."/>
            <person name="Gharbi K."/>
            <person name="Hall N."/>
            <person name="Watson M."/>
            <person name="Adriaenssens E.M."/>
            <person name="Foster-Nyarko E."/>
            <person name="Jarju S."/>
            <person name="Secka A."/>
            <person name="Antonio M."/>
            <person name="Oren A."/>
            <person name="Chaudhuri R.R."/>
            <person name="La Ragione R."/>
            <person name="Hildebrand F."/>
            <person name="Pallen M.J."/>
        </authorList>
    </citation>
    <scope>NUCLEOTIDE SEQUENCE</scope>
    <source>
        <strain evidence="3">G3-3990</strain>
    </source>
</reference>
<dbReference type="InterPro" id="IPR027783">
    <property type="entry name" value="Bacterial_PH-related"/>
</dbReference>
<evidence type="ECO:0000259" key="2">
    <source>
        <dbReference type="Pfam" id="PF10882"/>
    </source>
</evidence>
<keyword evidence="1" id="KW-0812">Transmembrane</keyword>
<feature type="transmembrane region" description="Helical" evidence="1">
    <location>
        <begin position="21"/>
        <end position="41"/>
    </location>
</feature>
<name>A0A9D9HV34_9BACT</name>
<evidence type="ECO:0000313" key="4">
    <source>
        <dbReference type="Proteomes" id="UP000823641"/>
    </source>
</evidence>
<proteinExistence type="predicted"/>
<sequence>MKNTNSKNSVIESSFFFHWDTVVWIITIVLLAFCLCFPVYLIMKYGWEMSNMYVIALILLIIIGILLFVPLKLIVDTRQIKLIRAIPNLIIPLSEIAEVELITDPKFTSNMIRTCGCGGFMGYFGSFRHDRLGSLKMYVTHRQQMFIIWLKNGKYYIFSSHIREQIVRLIKDNISPLE</sequence>
<protein>
    <recommendedName>
        <fullName evidence="2">Bacterial Pleckstrin homology domain-containing protein</fullName>
    </recommendedName>
</protein>